<dbReference type="AlphaFoldDB" id="A0A1V4HBZ4"/>
<comment type="similarity">
    <text evidence="1">Belongs to the membrane fusion protein (MFP) (TC 8.A.1) family.</text>
</comment>
<feature type="domain" description="YknX-like C-terminal permuted SH3-like" evidence="5">
    <location>
        <begin position="368"/>
        <end position="436"/>
    </location>
</feature>
<dbReference type="InterPro" id="IPR006143">
    <property type="entry name" value="RND_pump_MFP"/>
</dbReference>
<dbReference type="PROSITE" id="PS51257">
    <property type="entry name" value="PROKAR_LIPOPROTEIN"/>
    <property type="match status" value="1"/>
</dbReference>
<evidence type="ECO:0008006" key="8">
    <source>
        <dbReference type="Google" id="ProtNLM"/>
    </source>
</evidence>
<evidence type="ECO:0000256" key="1">
    <source>
        <dbReference type="ARBA" id="ARBA00009477"/>
    </source>
</evidence>
<dbReference type="Gene3D" id="1.10.287.470">
    <property type="entry name" value="Helix hairpin bin"/>
    <property type="match status" value="2"/>
</dbReference>
<evidence type="ECO:0000259" key="4">
    <source>
        <dbReference type="Pfam" id="PF25954"/>
    </source>
</evidence>
<dbReference type="Proteomes" id="UP000190626">
    <property type="component" value="Unassembled WGS sequence"/>
</dbReference>
<evidence type="ECO:0000313" key="6">
    <source>
        <dbReference type="EMBL" id="OPH50457.1"/>
    </source>
</evidence>
<feature type="domain" description="CusB-like beta-barrel" evidence="4">
    <location>
        <begin position="288"/>
        <end position="362"/>
    </location>
</feature>
<feature type="domain" description="Multidrug resistance protein MdtA-like barrel-sandwich hybrid" evidence="3">
    <location>
        <begin position="61"/>
        <end position="281"/>
    </location>
</feature>
<name>A0A1V4HBZ4_9BACL</name>
<dbReference type="EMBL" id="MBTG01000034">
    <property type="protein sequence ID" value="OPH50457.1"/>
    <property type="molecule type" value="Genomic_DNA"/>
</dbReference>
<evidence type="ECO:0000313" key="7">
    <source>
        <dbReference type="Proteomes" id="UP000190626"/>
    </source>
</evidence>
<proteinExistence type="inferred from homology"/>
<dbReference type="NCBIfam" id="TIGR01730">
    <property type="entry name" value="RND_mfp"/>
    <property type="match status" value="1"/>
</dbReference>
<dbReference type="Gene3D" id="2.40.420.20">
    <property type="match status" value="1"/>
</dbReference>
<dbReference type="Gene3D" id="2.40.30.170">
    <property type="match status" value="1"/>
</dbReference>
<protein>
    <recommendedName>
        <fullName evidence="8">Efflux transporter periplasmic adaptor subunit</fullName>
    </recommendedName>
</protein>
<evidence type="ECO:0000259" key="5">
    <source>
        <dbReference type="Pfam" id="PF25989"/>
    </source>
</evidence>
<dbReference type="OrthoDB" id="9810430at2"/>
<dbReference type="Gene3D" id="2.40.50.100">
    <property type="match status" value="1"/>
</dbReference>
<organism evidence="6 7">
    <name type="scientific">Paenibacillus ferrarius</name>
    <dbReference type="NCBI Taxonomy" id="1469647"/>
    <lineage>
        <taxon>Bacteria</taxon>
        <taxon>Bacillati</taxon>
        <taxon>Bacillota</taxon>
        <taxon>Bacilli</taxon>
        <taxon>Bacillales</taxon>
        <taxon>Paenibacillaceae</taxon>
        <taxon>Paenibacillus</taxon>
    </lineage>
</organism>
<dbReference type="InterPro" id="IPR058625">
    <property type="entry name" value="MdtA-like_BSH"/>
</dbReference>
<dbReference type="PANTHER" id="PTHR30469">
    <property type="entry name" value="MULTIDRUG RESISTANCE PROTEIN MDTA"/>
    <property type="match status" value="1"/>
</dbReference>
<dbReference type="InterPro" id="IPR058637">
    <property type="entry name" value="YknX-like_C"/>
</dbReference>
<dbReference type="STRING" id="1469647.BC351_07305"/>
<gene>
    <name evidence="6" type="ORF">BC351_07305</name>
</gene>
<reference evidence="7" key="1">
    <citation type="submission" date="2016-07" db="EMBL/GenBank/DDBJ databases">
        <authorList>
            <person name="Florea S."/>
            <person name="Webb J.S."/>
            <person name="Jaromczyk J."/>
            <person name="Schardl C.L."/>
        </authorList>
    </citation>
    <scope>NUCLEOTIDE SEQUENCE [LARGE SCALE GENOMIC DNA]</scope>
    <source>
        <strain evidence="7">CY1</strain>
    </source>
</reference>
<evidence type="ECO:0000256" key="2">
    <source>
        <dbReference type="SAM" id="SignalP"/>
    </source>
</evidence>
<comment type="caution">
    <text evidence="6">The sequence shown here is derived from an EMBL/GenBank/DDBJ whole genome shotgun (WGS) entry which is preliminary data.</text>
</comment>
<keyword evidence="2" id="KW-0732">Signal</keyword>
<dbReference type="SUPFAM" id="SSF111369">
    <property type="entry name" value="HlyD-like secretion proteins"/>
    <property type="match status" value="2"/>
</dbReference>
<dbReference type="InterPro" id="IPR058792">
    <property type="entry name" value="Beta-barrel_RND_2"/>
</dbReference>
<accession>A0A1V4HBZ4</accession>
<dbReference type="RefSeq" id="WP_079417579.1">
    <property type="nucleotide sequence ID" value="NZ_MBTG01000034.1"/>
</dbReference>
<keyword evidence="7" id="KW-1185">Reference proteome</keyword>
<dbReference type="GO" id="GO:1990281">
    <property type="term" value="C:efflux pump complex"/>
    <property type="evidence" value="ECO:0007669"/>
    <property type="project" value="TreeGrafter"/>
</dbReference>
<dbReference type="Pfam" id="PF25989">
    <property type="entry name" value="YknX_C"/>
    <property type="match status" value="1"/>
</dbReference>
<feature type="signal peptide" evidence="2">
    <location>
        <begin position="1"/>
        <end position="31"/>
    </location>
</feature>
<dbReference type="GO" id="GO:0015562">
    <property type="term" value="F:efflux transmembrane transporter activity"/>
    <property type="evidence" value="ECO:0007669"/>
    <property type="project" value="TreeGrafter"/>
</dbReference>
<evidence type="ECO:0000259" key="3">
    <source>
        <dbReference type="Pfam" id="PF25917"/>
    </source>
</evidence>
<dbReference type="Pfam" id="PF25954">
    <property type="entry name" value="Beta-barrel_RND_2"/>
    <property type="match status" value="1"/>
</dbReference>
<feature type="chain" id="PRO_5013206136" description="Efflux transporter periplasmic adaptor subunit" evidence="2">
    <location>
        <begin position="32"/>
        <end position="438"/>
    </location>
</feature>
<sequence length="438" mass="44924">MKKHLNVVISLSVLAGSLMLISGCSSSQTSAAQSTTPSVKVITIGSTNAAGASGKLAADQTVQVVSKIAGKITSVAVDEGAKVKKGDLLVQLDTEDLSQQLDQAQAGLTASQAKLADTAAGARSQDLQAAGAAVEQAKAAINQAKAGVSQAKAAYDLVTKGYNHAKNFYDQGDVSTDDLDKATMDYEKAKAAYDSAVSQQQGANAQLTAAEAKLSLAKEGATANTLEQLQADVSAKQAALTLVQNAVKNAGVVSPIDGVIVKKNVNVGEMAQAGAALLTVVNIDQVKVEVSVPEGMVGSIKQGAKGTVTVPSIPGKTFEGTITFVSPVSDTNNNTFPVKLTVGNPDGSLHAGAVASVAFGASSADNRVEIPKAALLQKDGKTVVYKISGDTVHPVELQTEDKNQDWVYLKGDAAVKPNDKIVLNPSDKLTDGTKVRAE</sequence>
<dbReference type="Pfam" id="PF25917">
    <property type="entry name" value="BSH_RND"/>
    <property type="match status" value="1"/>
</dbReference>